<keyword evidence="2" id="KW-0472">Membrane</keyword>
<feature type="region of interest" description="Disordered" evidence="1">
    <location>
        <begin position="1"/>
        <end position="31"/>
    </location>
</feature>
<accession>A0A6J4T117</accession>
<protein>
    <recommendedName>
        <fullName evidence="3">Hemerythrin-like domain-containing protein</fullName>
    </recommendedName>
</protein>
<keyword evidence="2" id="KW-0812">Transmembrane</keyword>
<sequence length="217" mass="24776">MATRTDNRDRTRSTNERRERKTTRTGEKSAFDFASGNNAGPLLGALAAGAVIGIGANWARKFLMQQSESAMAGGQWDEILKIEHKATLAKFDLLLATDDDETAKRASLVKTIHYALNKHAHQEEQVVYPALRQANETVDADHLEHEHGYVKTFLYELENMPKDSPEFLVRVREFRDLIEQHARMEEEQVYPRFKEGLSEEQNKKITGLMNKEGMKML</sequence>
<name>A0A6J4T117_9SPHN</name>
<dbReference type="CDD" id="cd12108">
    <property type="entry name" value="Hr-like"/>
    <property type="match status" value="1"/>
</dbReference>
<reference evidence="4" key="1">
    <citation type="submission" date="2020-02" db="EMBL/GenBank/DDBJ databases">
        <authorList>
            <person name="Meier V. D."/>
        </authorList>
    </citation>
    <scope>NUCLEOTIDE SEQUENCE</scope>
    <source>
        <strain evidence="4">AVDCRST_MAG62</strain>
    </source>
</reference>
<feature type="transmembrane region" description="Helical" evidence="2">
    <location>
        <begin position="39"/>
        <end position="59"/>
    </location>
</feature>
<dbReference type="AlphaFoldDB" id="A0A6J4T117"/>
<feature type="domain" description="Hemerythrin-like" evidence="3">
    <location>
        <begin position="78"/>
        <end position="192"/>
    </location>
</feature>
<dbReference type="Gene3D" id="1.20.120.520">
    <property type="entry name" value="nmb1532 protein domain like"/>
    <property type="match status" value="1"/>
</dbReference>
<feature type="compositionally biased region" description="Basic and acidic residues" evidence="1">
    <location>
        <begin position="1"/>
        <end position="30"/>
    </location>
</feature>
<gene>
    <name evidence="4" type="ORF">AVDCRST_MAG62-491</name>
</gene>
<dbReference type="EMBL" id="CADCWB010000063">
    <property type="protein sequence ID" value="CAA9510418.1"/>
    <property type="molecule type" value="Genomic_DNA"/>
</dbReference>
<proteinExistence type="predicted"/>
<dbReference type="InterPro" id="IPR012312">
    <property type="entry name" value="Hemerythrin-like"/>
</dbReference>
<evidence type="ECO:0000256" key="1">
    <source>
        <dbReference type="SAM" id="MobiDB-lite"/>
    </source>
</evidence>
<organism evidence="4">
    <name type="scientific">uncultured Sphingomonas sp</name>
    <dbReference type="NCBI Taxonomy" id="158754"/>
    <lineage>
        <taxon>Bacteria</taxon>
        <taxon>Pseudomonadati</taxon>
        <taxon>Pseudomonadota</taxon>
        <taxon>Alphaproteobacteria</taxon>
        <taxon>Sphingomonadales</taxon>
        <taxon>Sphingomonadaceae</taxon>
        <taxon>Sphingomonas</taxon>
        <taxon>environmental samples</taxon>
    </lineage>
</organism>
<dbReference type="PANTHER" id="PTHR35585">
    <property type="entry name" value="HHE DOMAIN PROTEIN (AFU_ORTHOLOGUE AFUA_4G00730)"/>
    <property type="match status" value="1"/>
</dbReference>
<evidence type="ECO:0000313" key="4">
    <source>
        <dbReference type="EMBL" id="CAA9510418.1"/>
    </source>
</evidence>
<evidence type="ECO:0000256" key="2">
    <source>
        <dbReference type="SAM" id="Phobius"/>
    </source>
</evidence>
<evidence type="ECO:0000259" key="3">
    <source>
        <dbReference type="Pfam" id="PF01814"/>
    </source>
</evidence>
<dbReference type="PANTHER" id="PTHR35585:SF1">
    <property type="entry name" value="HHE DOMAIN PROTEIN (AFU_ORTHOLOGUE AFUA_4G00730)"/>
    <property type="match status" value="1"/>
</dbReference>
<keyword evidence="2" id="KW-1133">Transmembrane helix</keyword>
<dbReference type="Pfam" id="PF01814">
    <property type="entry name" value="Hemerythrin"/>
    <property type="match status" value="1"/>
</dbReference>